<dbReference type="GO" id="GO:0005524">
    <property type="term" value="F:ATP binding"/>
    <property type="evidence" value="ECO:0007669"/>
    <property type="project" value="UniProtKB-KW"/>
</dbReference>
<evidence type="ECO:0000256" key="1">
    <source>
        <dbReference type="ARBA" id="ARBA00005417"/>
    </source>
</evidence>
<organism evidence="6 7">
    <name type="scientific">Falsiroseomonas oleicola</name>
    <dbReference type="NCBI Taxonomy" id="2801474"/>
    <lineage>
        <taxon>Bacteria</taxon>
        <taxon>Pseudomonadati</taxon>
        <taxon>Pseudomonadota</taxon>
        <taxon>Alphaproteobacteria</taxon>
        <taxon>Acetobacterales</taxon>
        <taxon>Roseomonadaceae</taxon>
        <taxon>Falsiroseomonas</taxon>
    </lineage>
</organism>
<evidence type="ECO:0000256" key="2">
    <source>
        <dbReference type="ARBA" id="ARBA00022448"/>
    </source>
</evidence>
<evidence type="ECO:0000259" key="5">
    <source>
        <dbReference type="PROSITE" id="PS50893"/>
    </source>
</evidence>
<dbReference type="PANTHER" id="PTHR46743">
    <property type="entry name" value="TEICHOIC ACIDS EXPORT ATP-BINDING PROTEIN TAGH"/>
    <property type="match status" value="1"/>
</dbReference>
<sequence>MVILDGVSKSYRTADGGRRAILRDATMAFPAGLKVGVLGPNGAGKSTLLRLIAGTEPPDAGRIHRHGRVSFPMGFSGTFHPQLSGRENLQFLARIYGLDAAAMVRSVIEFTELTVEMDAPLEHYSSGMMAKFAFGASLAIDFDVYLVDEITEVGDARFRARSVAAFRDRLRHASLILVSHNSQTIRSLCDCCAILSDGALIAFDTVDEALDRYAEMMGVADA</sequence>
<comment type="caution">
    <text evidence="6">The sequence shown here is derived from an EMBL/GenBank/DDBJ whole genome shotgun (WGS) entry which is preliminary data.</text>
</comment>
<dbReference type="RefSeq" id="WP_216878984.1">
    <property type="nucleotide sequence ID" value="NZ_JAERQM010000010.1"/>
</dbReference>
<feature type="domain" description="ABC transporter" evidence="5">
    <location>
        <begin position="2"/>
        <end position="222"/>
    </location>
</feature>
<keyword evidence="4 6" id="KW-0067">ATP-binding</keyword>
<dbReference type="Pfam" id="PF00005">
    <property type="entry name" value="ABC_tran"/>
    <property type="match status" value="1"/>
</dbReference>
<evidence type="ECO:0000256" key="4">
    <source>
        <dbReference type="ARBA" id="ARBA00022840"/>
    </source>
</evidence>
<dbReference type="InterPro" id="IPR003593">
    <property type="entry name" value="AAA+_ATPase"/>
</dbReference>
<evidence type="ECO:0000313" key="7">
    <source>
        <dbReference type="Proteomes" id="UP000689967"/>
    </source>
</evidence>
<evidence type="ECO:0000256" key="3">
    <source>
        <dbReference type="ARBA" id="ARBA00022741"/>
    </source>
</evidence>
<keyword evidence="3" id="KW-0547">Nucleotide-binding</keyword>
<reference evidence="6 7" key="1">
    <citation type="submission" date="2021-01" db="EMBL/GenBank/DDBJ databases">
        <title>Roseomonas sp. nov, a bacterium isolated from an oil production mixture in Yumen Oilfield.</title>
        <authorList>
            <person name="Wu D."/>
        </authorList>
    </citation>
    <scope>NUCLEOTIDE SEQUENCE [LARGE SCALE GENOMIC DNA]</scope>
    <source>
        <strain evidence="6 7">ROY-5-3</strain>
    </source>
</reference>
<gene>
    <name evidence="6" type="ORF">JJQ90_24835</name>
</gene>
<protein>
    <submittedName>
        <fullName evidence="6">ABC transporter ATP-binding protein</fullName>
    </submittedName>
</protein>
<dbReference type="InterPro" id="IPR050683">
    <property type="entry name" value="Bact_Polysacc_Export_ATP-bd"/>
</dbReference>
<dbReference type="InterPro" id="IPR017871">
    <property type="entry name" value="ABC_transporter-like_CS"/>
</dbReference>
<name>A0ABS6HE41_9PROT</name>
<keyword evidence="2" id="KW-0813">Transport</keyword>
<accession>A0ABS6HE41</accession>
<dbReference type="PANTHER" id="PTHR46743:SF2">
    <property type="entry name" value="TEICHOIC ACIDS EXPORT ATP-BINDING PROTEIN TAGH"/>
    <property type="match status" value="1"/>
</dbReference>
<dbReference type="PROSITE" id="PS50893">
    <property type="entry name" value="ABC_TRANSPORTER_2"/>
    <property type="match status" value="1"/>
</dbReference>
<keyword evidence="7" id="KW-1185">Reference proteome</keyword>
<evidence type="ECO:0000313" key="6">
    <source>
        <dbReference type="EMBL" id="MBU8546969.1"/>
    </source>
</evidence>
<comment type="similarity">
    <text evidence="1">Belongs to the ABC transporter superfamily.</text>
</comment>
<dbReference type="InterPro" id="IPR015860">
    <property type="entry name" value="ABC_transpr_TagH-like"/>
</dbReference>
<dbReference type="CDD" id="cd03220">
    <property type="entry name" value="ABC_KpsT_Wzt"/>
    <property type="match status" value="1"/>
</dbReference>
<dbReference type="InterPro" id="IPR003439">
    <property type="entry name" value="ABC_transporter-like_ATP-bd"/>
</dbReference>
<dbReference type="EMBL" id="JAERQM010000010">
    <property type="protein sequence ID" value="MBU8546969.1"/>
    <property type="molecule type" value="Genomic_DNA"/>
</dbReference>
<dbReference type="Proteomes" id="UP000689967">
    <property type="component" value="Unassembled WGS sequence"/>
</dbReference>
<proteinExistence type="inferred from homology"/>
<dbReference type="SMART" id="SM00382">
    <property type="entry name" value="AAA"/>
    <property type="match status" value="1"/>
</dbReference>
<dbReference type="PROSITE" id="PS00211">
    <property type="entry name" value="ABC_TRANSPORTER_1"/>
    <property type="match status" value="1"/>
</dbReference>